<name>A0A372MDR5_9ACTN</name>
<dbReference type="AlphaFoldDB" id="A0A372MDR5"/>
<reference evidence="2 3" key="1">
    <citation type="submission" date="2018-08" db="EMBL/GenBank/DDBJ databases">
        <title>Isolation, diversity and antifungal activity of Actinobacteria from wheat.</title>
        <authorList>
            <person name="Han C."/>
        </authorList>
    </citation>
    <scope>NUCLEOTIDE SEQUENCE [LARGE SCALE GENOMIC DNA]</scope>
    <source>
        <strain evidence="2 3">NEAU-YY421</strain>
    </source>
</reference>
<protein>
    <submittedName>
        <fullName evidence="2">Uncharacterized protein</fullName>
    </submittedName>
</protein>
<keyword evidence="1" id="KW-0472">Membrane</keyword>
<comment type="caution">
    <text evidence="2">The sequence shown here is derived from an EMBL/GenBank/DDBJ whole genome shotgun (WGS) entry which is preliminary data.</text>
</comment>
<evidence type="ECO:0000313" key="3">
    <source>
        <dbReference type="Proteomes" id="UP000263094"/>
    </source>
</evidence>
<keyword evidence="1" id="KW-0812">Transmembrane</keyword>
<feature type="transmembrane region" description="Helical" evidence="1">
    <location>
        <begin position="79"/>
        <end position="100"/>
    </location>
</feature>
<dbReference type="EMBL" id="QUAK01000001">
    <property type="protein sequence ID" value="RFU88740.1"/>
    <property type="molecule type" value="Genomic_DNA"/>
</dbReference>
<keyword evidence="1" id="KW-1133">Transmembrane helix</keyword>
<gene>
    <name evidence="2" type="ORF">DY218_00045</name>
</gene>
<keyword evidence="3" id="KW-1185">Reference proteome</keyword>
<proteinExistence type="predicted"/>
<evidence type="ECO:0000313" key="2">
    <source>
        <dbReference type="EMBL" id="RFU88740.1"/>
    </source>
</evidence>
<accession>A0A372MDR5</accession>
<evidence type="ECO:0000256" key="1">
    <source>
        <dbReference type="SAM" id="Phobius"/>
    </source>
</evidence>
<dbReference type="Proteomes" id="UP000263094">
    <property type="component" value="Unassembled WGS sequence"/>
</dbReference>
<organism evidence="2 3">
    <name type="scientific">Streptomyces triticagri</name>
    <dbReference type="NCBI Taxonomy" id="2293568"/>
    <lineage>
        <taxon>Bacteria</taxon>
        <taxon>Bacillati</taxon>
        <taxon>Actinomycetota</taxon>
        <taxon>Actinomycetes</taxon>
        <taxon>Kitasatosporales</taxon>
        <taxon>Streptomycetaceae</taxon>
        <taxon>Streptomyces</taxon>
    </lineage>
</organism>
<sequence>MLRTSGTDMRIEATAGLRLSHYLGSGQQFGSEVHLYAVQTAMVRRPEHGSRTGRAQCATCGDWVAFRLRSVALTRRRKYLAGASALVSVAVAVLVLTYLIRSDMQDVGPSSWAALGLLLVGACAVLAALTGAFLAAAEDGCTRVRNQPRDVRSKHMFKPPQIRRAVRRPGGPDATAHLDVEFDD</sequence>
<feature type="transmembrane region" description="Helical" evidence="1">
    <location>
        <begin position="112"/>
        <end position="137"/>
    </location>
</feature>